<organism evidence="4 5">
    <name type="scientific">Allacma fusca</name>
    <dbReference type="NCBI Taxonomy" id="39272"/>
    <lineage>
        <taxon>Eukaryota</taxon>
        <taxon>Metazoa</taxon>
        <taxon>Ecdysozoa</taxon>
        <taxon>Arthropoda</taxon>
        <taxon>Hexapoda</taxon>
        <taxon>Collembola</taxon>
        <taxon>Symphypleona</taxon>
        <taxon>Sminthuridae</taxon>
        <taxon>Allacma</taxon>
    </lineage>
</organism>
<reference evidence="4" key="1">
    <citation type="submission" date="2021-06" db="EMBL/GenBank/DDBJ databases">
        <authorList>
            <person name="Hodson N. C."/>
            <person name="Mongue J. A."/>
            <person name="Jaron S. K."/>
        </authorList>
    </citation>
    <scope>NUCLEOTIDE SEQUENCE</scope>
</reference>
<dbReference type="EMBL" id="CAJVCH010432253">
    <property type="protein sequence ID" value="CAG7818852.1"/>
    <property type="molecule type" value="Genomic_DNA"/>
</dbReference>
<evidence type="ECO:0000256" key="1">
    <source>
        <dbReference type="PROSITE-ProRule" id="PRU00042"/>
    </source>
</evidence>
<dbReference type="Proteomes" id="UP000708208">
    <property type="component" value="Unassembled WGS sequence"/>
</dbReference>
<evidence type="ECO:0000259" key="3">
    <source>
        <dbReference type="PROSITE" id="PS50157"/>
    </source>
</evidence>
<evidence type="ECO:0000256" key="2">
    <source>
        <dbReference type="SAM" id="MobiDB-lite"/>
    </source>
</evidence>
<dbReference type="GO" id="GO:0008270">
    <property type="term" value="F:zinc ion binding"/>
    <property type="evidence" value="ECO:0007669"/>
    <property type="project" value="UniProtKB-KW"/>
</dbReference>
<accession>A0A8J2KSR2</accession>
<feature type="non-terminal residue" evidence="4">
    <location>
        <position position="1"/>
    </location>
</feature>
<dbReference type="InterPro" id="IPR013087">
    <property type="entry name" value="Znf_C2H2_type"/>
</dbReference>
<dbReference type="PROSITE" id="PS50157">
    <property type="entry name" value="ZINC_FINGER_C2H2_2"/>
    <property type="match status" value="1"/>
</dbReference>
<name>A0A8J2KSR2_9HEXA</name>
<keyword evidence="5" id="KW-1185">Reference proteome</keyword>
<evidence type="ECO:0000313" key="4">
    <source>
        <dbReference type="EMBL" id="CAG7818852.1"/>
    </source>
</evidence>
<feature type="region of interest" description="Disordered" evidence="2">
    <location>
        <begin position="108"/>
        <end position="147"/>
    </location>
</feature>
<feature type="non-terminal residue" evidence="4">
    <location>
        <position position="166"/>
    </location>
</feature>
<proteinExistence type="predicted"/>
<keyword evidence="1" id="KW-0863">Zinc-finger</keyword>
<keyword evidence="1" id="KW-0862">Zinc</keyword>
<comment type="caution">
    <text evidence="4">The sequence shown here is derived from an EMBL/GenBank/DDBJ whole genome shotgun (WGS) entry which is preliminary data.</text>
</comment>
<evidence type="ECO:0000313" key="5">
    <source>
        <dbReference type="Proteomes" id="UP000708208"/>
    </source>
</evidence>
<gene>
    <name evidence="4" type="ORF">AFUS01_LOCUS29330</name>
</gene>
<keyword evidence="1" id="KW-0479">Metal-binding</keyword>
<protein>
    <recommendedName>
        <fullName evidence="3">C2H2-type domain-containing protein</fullName>
    </recommendedName>
</protein>
<dbReference type="AlphaFoldDB" id="A0A8J2KSR2"/>
<feature type="domain" description="C2H2-type" evidence="3">
    <location>
        <begin position="80"/>
        <end position="107"/>
    </location>
</feature>
<sequence>FHLTTLSFCDYSCTYTHRFGRDEAVMAEIKLDRKTAGPFLSTDSGLLNNTCQRCPVCQEQLWSAKSQWIHRWLHTEKFYYECQICKEKFDEFEALKLHQQKYVENKGKVQREESYNGPTKLASSSPVRISEGNKEIAENGNQNRTDTKAIKTHGTADVKCMPKPSD</sequence>